<feature type="transmembrane region" description="Helical" evidence="2">
    <location>
        <begin position="193"/>
        <end position="215"/>
    </location>
</feature>
<organism evidence="3 4">
    <name type="scientific">Polyrhizophydium stewartii</name>
    <dbReference type="NCBI Taxonomy" id="2732419"/>
    <lineage>
        <taxon>Eukaryota</taxon>
        <taxon>Fungi</taxon>
        <taxon>Fungi incertae sedis</taxon>
        <taxon>Chytridiomycota</taxon>
        <taxon>Chytridiomycota incertae sedis</taxon>
        <taxon>Chytridiomycetes</taxon>
        <taxon>Rhizophydiales</taxon>
        <taxon>Rhizophydiales incertae sedis</taxon>
        <taxon>Polyrhizophydium</taxon>
    </lineage>
</organism>
<keyword evidence="4" id="KW-1185">Reference proteome</keyword>
<keyword evidence="2" id="KW-1133">Transmembrane helix</keyword>
<feature type="transmembrane region" description="Helical" evidence="2">
    <location>
        <begin position="245"/>
        <end position="268"/>
    </location>
</feature>
<feature type="transmembrane region" description="Helical" evidence="2">
    <location>
        <begin position="288"/>
        <end position="304"/>
    </location>
</feature>
<sequence>MSSTTVVEDPSPLNIFTISLGVEYAAFTLTVMGMILSPAFFVWAVVRYQRRPSGYIVGLSFCVLGALSVQIFRIAAAYAGDNSKTKILHTVSVNVYYDVSLLYSLIQLSIMSIFLLQHQRHWAVRLKIFLTVVFCVCCPAVLLDGIVFDSTTDKGFWTLVIHSPAAAVLPHNSVLTANPLHAMDPTPQWLEFAYLYLLILVLIDCAQSVLAIAYLSRVVITIYTKNYDHKGLTDSVRRGIRRNQLLLSAIIVGLVALELAVMSMVLFVDPGNVDAYTLLRIKSSYRQFGFTLSLLHTMGGTFILERMRDFKKMAEGYHILALSQASNGGLEPSRNLWHRITDGITGRRSRRFSESHPAQDPAPGSHAVSHSRYEPSRPARPVTSSIMPNKSAAVGGMFSYPDSDHSTPDGLGERSSAPYPAEPRLAMQKQVFAQQSTGMSHLQLDDINIADSLPSEPTDHASASQEQ</sequence>
<evidence type="ECO:0000256" key="1">
    <source>
        <dbReference type="SAM" id="MobiDB-lite"/>
    </source>
</evidence>
<evidence type="ECO:0000256" key="2">
    <source>
        <dbReference type="SAM" id="Phobius"/>
    </source>
</evidence>
<feature type="region of interest" description="Disordered" evidence="1">
    <location>
        <begin position="347"/>
        <end position="467"/>
    </location>
</feature>
<name>A0ABR4N2Q1_9FUNG</name>
<proteinExistence type="predicted"/>
<evidence type="ECO:0000313" key="4">
    <source>
        <dbReference type="Proteomes" id="UP001527925"/>
    </source>
</evidence>
<dbReference type="EMBL" id="JADGIZ020000041">
    <property type="protein sequence ID" value="KAL2913792.1"/>
    <property type="molecule type" value="Genomic_DNA"/>
</dbReference>
<protein>
    <submittedName>
        <fullName evidence="3">Uncharacterized protein</fullName>
    </submittedName>
</protein>
<dbReference type="Proteomes" id="UP001527925">
    <property type="component" value="Unassembled WGS sequence"/>
</dbReference>
<feature type="transmembrane region" description="Helical" evidence="2">
    <location>
        <begin position="128"/>
        <end position="148"/>
    </location>
</feature>
<feature type="transmembrane region" description="Helical" evidence="2">
    <location>
        <begin position="95"/>
        <end position="116"/>
    </location>
</feature>
<feature type="transmembrane region" description="Helical" evidence="2">
    <location>
        <begin position="53"/>
        <end position="75"/>
    </location>
</feature>
<keyword evidence="2" id="KW-0472">Membrane</keyword>
<keyword evidence="2" id="KW-0812">Transmembrane</keyword>
<feature type="transmembrane region" description="Helical" evidence="2">
    <location>
        <begin position="24"/>
        <end position="46"/>
    </location>
</feature>
<gene>
    <name evidence="3" type="ORF">HK105_206671</name>
</gene>
<comment type="caution">
    <text evidence="3">The sequence shown here is derived from an EMBL/GenBank/DDBJ whole genome shotgun (WGS) entry which is preliminary data.</text>
</comment>
<reference evidence="3 4" key="1">
    <citation type="submission" date="2023-09" db="EMBL/GenBank/DDBJ databases">
        <title>Pangenome analysis of Batrachochytrium dendrobatidis and related Chytrids.</title>
        <authorList>
            <person name="Yacoub M.N."/>
            <person name="Stajich J.E."/>
            <person name="James T.Y."/>
        </authorList>
    </citation>
    <scope>NUCLEOTIDE SEQUENCE [LARGE SCALE GENOMIC DNA]</scope>
    <source>
        <strain evidence="3 4">JEL0888</strain>
    </source>
</reference>
<accession>A0ABR4N2Q1</accession>
<feature type="compositionally biased region" description="Polar residues" evidence="1">
    <location>
        <begin position="431"/>
        <end position="440"/>
    </location>
</feature>
<evidence type="ECO:0000313" key="3">
    <source>
        <dbReference type="EMBL" id="KAL2913792.1"/>
    </source>
</evidence>